<evidence type="ECO:0000256" key="4">
    <source>
        <dbReference type="SAM" id="MobiDB-lite"/>
    </source>
</evidence>
<dbReference type="Pfam" id="PF12833">
    <property type="entry name" value="HTH_18"/>
    <property type="match status" value="1"/>
</dbReference>
<evidence type="ECO:0000256" key="3">
    <source>
        <dbReference type="ARBA" id="ARBA00023163"/>
    </source>
</evidence>
<protein>
    <submittedName>
        <fullName evidence="6">Helix-turn-helix domain-containing protein</fullName>
    </submittedName>
</protein>
<accession>A0ABV5QXX6</accession>
<keyword evidence="1" id="KW-0805">Transcription regulation</keyword>
<dbReference type="InterPro" id="IPR018060">
    <property type="entry name" value="HTH_AraC"/>
</dbReference>
<keyword evidence="7" id="KW-1185">Reference proteome</keyword>
<comment type="caution">
    <text evidence="6">The sequence shown here is derived from an EMBL/GenBank/DDBJ whole genome shotgun (WGS) entry which is preliminary data.</text>
</comment>
<keyword evidence="2" id="KW-0238">DNA-binding</keyword>
<evidence type="ECO:0000256" key="1">
    <source>
        <dbReference type="ARBA" id="ARBA00023015"/>
    </source>
</evidence>
<evidence type="ECO:0000259" key="5">
    <source>
        <dbReference type="PROSITE" id="PS01124"/>
    </source>
</evidence>
<name>A0ABV5QXX6_9ACTN</name>
<proteinExistence type="predicted"/>
<keyword evidence="3" id="KW-0804">Transcription</keyword>
<dbReference type="Gene3D" id="1.10.10.60">
    <property type="entry name" value="Homeodomain-like"/>
    <property type="match status" value="1"/>
</dbReference>
<evidence type="ECO:0000313" key="6">
    <source>
        <dbReference type="EMBL" id="MFB9558234.1"/>
    </source>
</evidence>
<dbReference type="EMBL" id="JBHMCT010000020">
    <property type="protein sequence ID" value="MFB9558234.1"/>
    <property type="molecule type" value="Genomic_DNA"/>
</dbReference>
<feature type="domain" description="HTH araC/xylS-type" evidence="5">
    <location>
        <begin position="11"/>
        <end position="73"/>
    </location>
</feature>
<dbReference type="SUPFAM" id="SSF46689">
    <property type="entry name" value="Homeodomain-like"/>
    <property type="match status" value="1"/>
</dbReference>
<gene>
    <name evidence="6" type="ORF">ACFFTP_29120</name>
</gene>
<organism evidence="6 7">
    <name type="scientific">Streptomyces roseoviridis</name>
    <dbReference type="NCBI Taxonomy" id="67361"/>
    <lineage>
        <taxon>Bacteria</taxon>
        <taxon>Bacillati</taxon>
        <taxon>Actinomycetota</taxon>
        <taxon>Actinomycetes</taxon>
        <taxon>Kitasatosporales</taxon>
        <taxon>Streptomycetaceae</taxon>
        <taxon>Streptomyces</taxon>
    </lineage>
</organism>
<dbReference type="RefSeq" id="WP_382746106.1">
    <property type="nucleotide sequence ID" value="NZ_JBHMCT010000020.1"/>
</dbReference>
<sequence>MHRVFGACFPGETVASWIRSQRLERIRADLADPSLRATPVHVLAARWGMPNASAFTRSFRSAYGLTARDHRRQALSARDAAPAPATPAPRAPDGMR</sequence>
<dbReference type="PROSITE" id="PS01124">
    <property type="entry name" value="HTH_ARAC_FAMILY_2"/>
    <property type="match status" value="1"/>
</dbReference>
<evidence type="ECO:0000256" key="2">
    <source>
        <dbReference type="ARBA" id="ARBA00023125"/>
    </source>
</evidence>
<reference evidence="6 7" key="1">
    <citation type="submission" date="2024-09" db="EMBL/GenBank/DDBJ databases">
        <authorList>
            <person name="Sun Q."/>
            <person name="Mori K."/>
        </authorList>
    </citation>
    <scope>NUCLEOTIDE SEQUENCE [LARGE SCALE GENOMIC DNA]</scope>
    <source>
        <strain evidence="6 7">JCM 4414</strain>
    </source>
</reference>
<dbReference type="InterPro" id="IPR018062">
    <property type="entry name" value="HTH_AraC-typ_CS"/>
</dbReference>
<dbReference type="SMART" id="SM00342">
    <property type="entry name" value="HTH_ARAC"/>
    <property type="match status" value="1"/>
</dbReference>
<dbReference type="InterPro" id="IPR009057">
    <property type="entry name" value="Homeodomain-like_sf"/>
</dbReference>
<evidence type="ECO:0000313" key="7">
    <source>
        <dbReference type="Proteomes" id="UP001589716"/>
    </source>
</evidence>
<dbReference type="Proteomes" id="UP001589716">
    <property type="component" value="Unassembled WGS sequence"/>
</dbReference>
<dbReference type="PROSITE" id="PS00041">
    <property type="entry name" value="HTH_ARAC_FAMILY_1"/>
    <property type="match status" value="1"/>
</dbReference>
<feature type="region of interest" description="Disordered" evidence="4">
    <location>
        <begin position="70"/>
        <end position="96"/>
    </location>
</feature>